<name>A0ABR4CXT0_9HELO</name>
<protein>
    <submittedName>
        <fullName evidence="2">Uncharacterized protein</fullName>
    </submittedName>
</protein>
<evidence type="ECO:0000313" key="2">
    <source>
        <dbReference type="EMBL" id="KAL2074718.1"/>
    </source>
</evidence>
<evidence type="ECO:0000313" key="3">
    <source>
        <dbReference type="Proteomes" id="UP001595075"/>
    </source>
</evidence>
<accession>A0ABR4CXT0</accession>
<organism evidence="2 3">
    <name type="scientific">Oculimacula yallundae</name>
    <dbReference type="NCBI Taxonomy" id="86028"/>
    <lineage>
        <taxon>Eukaryota</taxon>
        <taxon>Fungi</taxon>
        <taxon>Dikarya</taxon>
        <taxon>Ascomycota</taxon>
        <taxon>Pezizomycotina</taxon>
        <taxon>Leotiomycetes</taxon>
        <taxon>Helotiales</taxon>
        <taxon>Ploettnerulaceae</taxon>
        <taxon>Oculimacula</taxon>
    </lineage>
</organism>
<evidence type="ECO:0000256" key="1">
    <source>
        <dbReference type="SAM" id="MobiDB-lite"/>
    </source>
</evidence>
<keyword evidence="3" id="KW-1185">Reference proteome</keyword>
<sequence length="531" mass="60733">MAATTAHPGDSILAIAETGKVLITSYTKFITYRKVHDRRLENLYATLSLTTNMLTELGTTLNKYENDFRIKNEVTGPICETAKVNLEKFLVMVNEGISNSAWKSDGTMGGQTITTEIDPWFLITMALGGREEARVFWKSLDDTRDTLLELNDIVKYRILKSLSDKNALKPEQVEEFNNLNSLLPHLVHSLEKAEKGKKLEAEDAKRREERAARMKAATMPGLSRRDSNVSDLTLIVEEPRGRQPFVKDIDCESVTWFSSSDSESLLVVPEIYEEWKMIWSEPYKNVNKSWGFMGLKFKSYFEDPSFWETFSEFRTQGEMKEQHEFAAANLSPAKHKEAMQKLIQAIPHKFGYEIDRLLESRTEASSGANAKRQWTVVSIRPQQKYPYGSAKKWGKDPVYTNFLVTIKGETIDTVERSRPLTRREDPWRRKRSYSPRSRSPPFYPIINHRPHSPGRMPMARPVYRGPPGPPLPPMSRRELIPDEGFRQGTLVVGKILSKEEAVKRMDEIWEDMISVEKSAGSKATVVDDVAE</sequence>
<proteinExistence type="predicted"/>
<comment type="caution">
    <text evidence="2">The sequence shown here is derived from an EMBL/GenBank/DDBJ whole genome shotgun (WGS) entry which is preliminary data.</text>
</comment>
<dbReference type="Proteomes" id="UP001595075">
    <property type="component" value="Unassembled WGS sequence"/>
</dbReference>
<reference evidence="2 3" key="1">
    <citation type="journal article" date="2024" name="Commun. Biol.">
        <title>Comparative genomic analysis of thermophilic fungi reveals convergent evolutionary adaptations and gene losses.</title>
        <authorList>
            <person name="Steindorff A.S."/>
            <person name="Aguilar-Pontes M.V."/>
            <person name="Robinson A.J."/>
            <person name="Andreopoulos B."/>
            <person name="LaButti K."/>
            <person name="Kuo A."/>
            <person name="Mondo S."/>
            <person name="Riley R."/>
            <person name="Otillar R."/>
            <person name="Haridas S."/>
            <person name="Lipzen A."/>
            <person name="Grimwood J."/>
            <person name="Schmutz J."/>
            <person name="Clum A."/>
            <person name="Reid I.D."/>
            <person name="Moisan M.C."/>
            <person name="Butler G."/>
            <person name="Nguyen T.T.M."/>
            <person name="Dewar K."/>
            <person name="Conant G."/>
            <person name="Drula E."/>
            <person name="Henrissat B."/>
            <person name="Hansel C."/>
            <person name="Singer S."/>
            <person name="Hutchinson M.I."/>
            <person name="de Vries R.P."/>
            <person name="Natvig D.O."/>
            <person name="Powell A.J."/>
            <person name="Tsang A."/>
            <person name="Grigoriev I.V."/>
        </authorList>
    </citation>
    <scope>NUCLEOTIDE SEQUENCE [LARGE SCALE GENOMIC DNA]</scope>
    <source>
        <strain evidence="2 3">CBS 494.80</strain>
    </source>
</reference>
<feature type="region of interest" description="Disordered" evidence="1">
    <location>
        <begin position="422"/>
        <end position="455"/>
    </location>
</feature>
<dbReference type="EMBL" id="JAZHXI010000002">
    <property type="protein sequence ID" value="KAL2074718.1"/>
    <property type="molecule type" value="Genomic_DNA"/>
</dbReference>
<gene>
    <name evidence="2" type="ORF">VTL71DRAFT_8497</name>
</gene>